<evidence type="ECO:0000259" key="1">
    <source>
        <dbReference type="PROSITE" id="PS50206"/>
    </source>
</evidence>
<dbReference type="SUPFAM" id="SSF52821">
    <property type="entry name" value="Rhodanese/Cell cycle control phosphatase"/>
    <property type="match status" value="1"/>
</dbReference>
<reference evidence="2 3" key="1">
    <citation type="submission" date="2020-08" db="EMBL/GenBank/DDBJ databases">
        <title>Genomic Encyclopedia of Type Strains, Phase IV (KMG-IV): sequencing the most valuable type-strain genomes for metagenomic binning, comparative biology and taxonomic classification.</title>
        <authorList>
            <person name="Goeker M."/>
        </authorList>
    </citation>
    <scope>NUCLEOTIDE SEQUENCE [LARGE SCALE GENOMIC DNA]</scope>
    <source>
        <strain evidence="2 3">DSM 24696</strain>
    </source>
</reference>
<dbReference type="InterPro" id="IPR001763">
    <property type="entry name" value="Rhodanese-like_dom"/>
</dbReference>
<comment type="caution">
    <text evidence="2">The sequence shown here is derived from an EMBL/GenBank/DDBJ whole genome shotgun (WGS) entry which is preliminary data.</text>
</comment>
<dbReference type="InterPro" id="IPR036873">
    <property type="entry name" value="Rhodanese-like_dom_sf"/>
</dbReference>
<sequence>MAFTKETISQLNYDEVYNIYQDPNATAILIDVREREEYEEGHIPGIPLLPMSEIIEVIGDFHKEQEYILVCRSGRRSHEVAKFFKDQGIEQVHNFSEGMLGWQADKTKGEEWIVKEVNELYK</sequence>
<keyword evidence="2" id="KW-0808">Transferase</keyword>
<protein>
    <submittedName>
        <fullName evidence="2">Rhodanese-related sulfurtransferase</fullName>
    </submittedName>
</protein>
<dbReference type="GO" id="GO:0016740">
    <property type="term" value="F:transferase activity"/>
    <property type="evidence" value="ECO:0007669"/>
    <property type="project" value="UniProtKB-KW"/>
</dbReference>
<dbReference type="Pfam" id="PF00581">
    <property type="entry name" value="Rhodanese"/>
    <property type="match status" value="1"/>
</dbReference>
<gene>
    <name evidence="2" type="ORF">HNQ41_000024</name>
</gene>
<dbReference type="AlphaFoldDB" id="A0A840QHS7"/>
<proteinExistence type="predicted"/>
<dbReference type="EMBL" id="JACHHB010000001">
    <property type="protein sequence ID" value="MBB5171884.1"/>
    <property type="molecule type" value="Genomic_DNA"/>
</dbReference>
<evidence type="ECO:0000313" key="2">
    <source>
        <dbReference type="EMBL" id="MBB5171884.1"/>
    </source>
</evidence>
<organism evidence="2 3">
    <name type="scientific">Texcoconibacillus texcoconensis</name>
    <dbReference type="NCBI Taxonomy" id="1095777"/>
    <lineage>
        <taxon>Bacteria</taxon>
        <taxon>Bacillati</taxon>
        <taxon>Bacillota</taxon>
        <taxon>Bacilli</taxon>
        <taxon>Bacillales</taxon>
        <taxon>Bacillaceae</taxon>
        <taxon>Texcoconibacillus</taxon>
    </lineage>
</organism>
<dbReference type="PANTHER" id="PTHR43031">
    <property type="entry name" value="FAD-DEPENDENT OXIDOREDUCTASE"/>
    <property type="match status" value="1"/>
</dbReference>
<keyword evidence="3" id="KW-1185">Reference proteome</keyword>
<dbReference type="SMART" id="SM00450">
    <property type="entry name" value="RHOD"/>
    <property type="match status" value="1"/>
</dbReference>
<dbReference type="Proteomes" id="UP000551878">
    <property type="component" value="Unassembled WGS sequence"/>
</dbReference>
<feature type="domain" description="Rhodanese" evidence="1">
    <location>
        <begin position="23"/>
        <end position="111"/>
    </location>
</feature>
<dbReference type="InterPro" id="IPR050229">
    <property type="entry name" value="GlpE_sulfurtransferase"/>
</dbReference>
<dbReference type="PANTHER" id="PTHR43031:SF1">
    <property type="entry name" value="PYRIDINE NUCLEOTIDE-DISULPHIDE OXIDOREDUCTASE"/>
    <property type="match status" value="1"/>
</dbReference>
<dbReference type="PROSITE" id="PS50206">
    <property type="entry name" value="RHODANESE_3"/>
    <property type="match status" value="1"/>
</dbReference>
<name>A0A840QHS7_9BACI</name>
<dbReference type="CDD" id="cd00158">
    <property type="entry name" value="RHOD"/>
    <property type="match status" value="1"/>
</dbReference>
<evidence type="ECO:0000313" key="3">
    <source>
        <dbReference type="Proteomes" id="UP000551878"/>
    </source>
</evidence>
<dbReference type="RefSeq" id="WP_184662382.1">
    <property type="nucleotide sequence ID" value="NZ_JACHHB010000001.1"/>
</dbReference>
<accession>A0A840QHS7</accession>
<dbReference type="Gene3D" id="3.40.250.10">
    <property type="entry name" value="Rhodanese-like domain"/>
    <property type="match status" value="1"/>
</dbReference>